<dbReference type="RefSeq" id="WP_055262274.1">
    <property type="nucleotide sequence ID" value="NZ_CYXV01000005.1"/>
</dbReference>
<name>A0A173SJ80_9FIRM</name>
<protein>
    <submittedName>
        <fullName evidence="2">LPS biosynthesis protein</fullName>
    </submittedName>
</protein>
<sequence length="582" mass="68117">MAILQTNELLKENLSRKIGLHHLNIGEITEIKKIVLEIAIDVITLCEQNEIPYMLGGGSALGAVRHRGFIPWDDDVDLNIPRKYIPELLAAIEKNYADKYYVEAPMYTEGYLSSFIQVHRKNTVFQEYRNQKKEQCGIKIDIFIIENTYDNPLQRLRHGVGVQAGLFFLSCYRMYAWRDEFKELARGNRKAGCVMFIKRCIGWLFALNPKYLYKKVQMEMARCRDDDSKYITIPSGRKHFFGELYPRHPYMDTVKMEFEGNMFCVTKDYDNYLSRLYGDYMTLPPENKREHHVLYDLKLLGQYKEPRLLDKKEIQQVLVGMLDDFAAYCEKYKLRYYLVGGTLLGAVRHKGFIPWDDDIDVGMPRPDYERFLKLVKTNPVNGHLLAISGEEGTLSNPYCELVHTGTYLERNSSQYIREKCQVLHLFVDIFPQDGWPEDEKEAIRLSRKMKRMRYMIQNARAKIGKGTSIGHIIAKTPLVLIMRCVGYPRIIRKMNQIASRYDYDTAKYVGAITYGIYGVGERCLHDEVVQFTRVLFENHEYFAPGGYEKYLTQIFGDYMKLPPEKKRRDHQMKVWADSSIEI</sequence>
<dbReference type="InterPro" id="IPR007074">
    <property type="entry name" value="LicD/FKTN/FKRP_NTP_transf"/>
</dbReference>
<dbReference type="Pfam" id="PF04991">
    <property type="entry name" value="LicD"/>
    <property type="match status" value="2"/>
</dbReference>
<dbReference type="Proteomes" id="UP000095495">
    <property type="component" value="Unassembled WGS sequence"/>
</dbReference>
<reference evidence="2 3" key="1">
    <citation type="submission" date="2015-09" db="EMBL/GenBank/DDBJ databases">
        <authorList>
            <consortium name="Pathogen Informatics"/>
        </authorList>
    </citation>
    <scope>NUCLEOTIDE SEQUENCE [LARGE SCALE GENOMIC DNA]</scope>
    <source>
        <strain evidence="2 3">2789STDY5608863</strain>
    </source>
</reference>
<dbReference type="EMBL" id="CYXV01000005">
    <property type="protein sequence ID" value="CUM90482.1"/>
    <property type="molecule type" value="Genomic_DNA"/>
</dbReference>
<evidence type="ECO:0000313" key="3">
    <source>
        <dbReference type="Proteomes" id="UP000095495"/>
    </source>
</evidence>
<gene>
    <name evidence="2" type="ORF">ERS852420_01434</name>
</gene>
<evidence type="ECO:0000313" key="2">
    <source>
        <dbReference type="EMBL" id="CUM90482.1"/>
    </source>
</evidence>
<evidence type="ECO:0000259" key="1">
    <source>
        <dbReference type="Pfam" id="PF04991"/>
    </source>
</evidence>
<feature type="domain" description="LicD/FKTN/FKRP nucleotidyltransferase" evidence="1">
    <location>
        <begin position="329"/>
        <end position="556"/>
    </location>
</feature>
<dbReference type="PANTHER" id="PTHR43404">
    <property type="entry name" value="LIPOPOLYSACCHARIDE CHOLINEPHOSPHOTRANSFERASE LICD"/>
    <property type="match status" value="1"/>
</dbReference>
<proteinExistence type="predicted"/>
<dbReference type="InterPro" id="IPR052942">
    <property type="entry name" value="LPS_cholinephosphotransferase"/>
</dbReference>
<accession>A0A173SJ80</accession>
<dbReference type="GO" id="GO:0009100">
    <property type="term" value="P:glycoprotein metabolic process"/>
    <property type="evidence" value="ECO:0007669"/>
    <property type="project" value="UniProtKB-ARBA"/>
</dbReference>
<feature type="domain" description="LicD/FKTN/FKRP nucleotidyltransferase" evidence="1">
    <location>
        <begin position="46"/>
        <end position="278"/>
    </location>
</feature>
<dbReference type="PANTHER" id="PTHR43404:SF2">
    <property type="entry name" value="LIPOPOLYSACCHARIDE CHOLINEPHOSPHOTRANSFERASE LICD"/>
    <property type="match status" value="1"/>
</dbReference>
<dbReference type="AlphaFoldDB" id="A0A173SJ80"/>
<organism evidence="2 3">
    <name type="scientific">Roseburia faecis</name>
    <dbReference type="NCBI Taxonomy" id="301302"/>
    <lineage>
        <taxon>Bacteria</taxon>
        <taxon>Bacillati</taxon>
        <taxon>Bacillota</taxon>
        <taxon>Clostridia</taxon>
        <taxon>Lachnospirales</taxon>
        <taxon>Lachnospiraceae</taxon>
        <taxon>Roseburia</taxon>
    </lineage>
</organism>